<dbReference type="GO" id="GO:0022857">
    <property type="term" value="F:transmembrane transporter activity"/>
    <property type="evidence" value="ECO:0007669"/>
    <property type="project" value="InterPro"/>
</dbReference>
<feature type="transmembrane region" description="Helical" evidence="8">
    <location>
        <begin position="84"/>
        <end position="103"/>
    </location>
</feature>
<dbReference type="SUPFAM" id="SSF103473">
    <property type="entry name" value="MFS general substrate transporter"/>
    <property type="match status" value="1"/>
</dbReference>
<feature type="transmembrane region" description="Helical" evidence="8">
    <location>
        <begin position="262"/>
        <end position="282"/>
    </location>
</feature>
<keyword evidence="6 8" id="KW-0472">Membrane</keyword>
<evidence type="ECO:0000256" key="4">
    <source>
        <dbReference type="ARBA" id="ARBA00022692"/>
    </source>
</evidence>
<evidence type="ECO:0000259" key="9">
    <source>
        <dbReference type="PROSITE" id="PS50850"/>
    </source>
</evidence>
<dbReference type="FunFam" id="1.20.1720.10:FF:000017">
    <property type="entry name" value="Drug resistance MFS transporter"/>
    <property type="match status" value="1"/>
</dbReference>
<dbReference type="InterPro" id="IPR011701">
    <property type="entry name" value="MFS"/>
</dbReference>
<dbReference type="KEGG" id="pms:KNP414_06646"/>
<dbReference type="PANTHER" id="PTHR23501">
    <property type="entry name" value="MAJOR FACILITATOR SUPERFAMILY"/>
    <property type="match status" value="1"/>
</dbReference>
<dbReference type="InterPro" id="IPR005829">
    <property type="entry name" value="Sugar_transporter_CS"/>
</dbReference>
<feature type="transmembrane region" description="Helical" evidence="8">
    <location>
        <begin position="235"/>
        <end position="256"/>
    </location>
</feature>
<evidence type="ECO:0000256" key="5">
    <source>
        <dbReference type="ARBA" id="ARBA00022989"/>
    </source>
</evidence>
<dbReference type="AlphaFoldDB" id="F8F9W7"/>
<evidence type="ECO:0000256" key="2">
    <source>
        <dbReference type="ARBA" id="ARBA00022448"/>
    </source>
</evidence>
<sequence>MAQSKSLKKPLLGRPEGDDIHSENNSAAGDRDESGDGSGSSGAPGGSWLLIAGLLIAMLFSALEGTIVGTAMPRIVGELGGLSLMTWLTTAYMLSSTTVVPIAGKLADLLGRKSVYVTGLLIFMLGSALCGMAQNMTQLIWFRALQGIGGGVMMPMAMIIVGDIFTGKQRAKWQGVFGAIFGLASVIGPQVGGWIVDAWNWHWVFYINLPVGILATVLIALGLKSHKAAGPVKFDIAGMATMIVGVVSLLLALSFGGGQYPWGSWQIIGLFALSFAALTAFVRIESTASEPILPVRLFRDRIFSVVNAIGFLMSIGMFGAIMFVPLFMQGIVGISASASGTVMTPMMVTMILASIAGGQLVLKIGVRPQMTAGMIIMACGFLLLTTLGMETTKLYASGIMLVIGLGMGLVMPLLTLTLQEHFPKSELGVVTSSSTFFRQIGGTFGMTLLGVVMNSRSDALLSANLLPLLHDLPAEAAGLEESITHMVHTNPQSLYSALLSPESLAQIPQALLGSLVPVIKASLVASLHAVFWTGLAFVLFGALLTPLLGRVTVSGRSKEPEEAAAE</sequence>
<feature type="transmembrane region" description="Helical" evidence="8">
    <location>
        <begin position="370"/>
        <end position="389"/>
    </location>
</feature>
<keyword evidence="4 8" id="KW-0812">Transmembrane</keyword>
<dbReference type="PANTHER" id="PTHR23501:SF197">
    <property type="entry name" value="COMD"/>
    <property type="match status" value="1"/>
</dbReference>
<dbReference type="GO" id="GO:0005886">
    <property type="term" value="C:plasma membrane"/>
    <property type="evidence" value="ECO:0007669"/>
    <property type="project" value="UniProtKB-SubCell"/>
</dbReference>
<dbReference type="CDD" id="cd17502">
    <property type="entry name" value="MFS_Azr1_MDR_like"/>
    <property type="match status" value="1"/>
</dbReference>
<evidence type="ECO:0000313" key="11">
    <source>
        <dbReference type="Proteomes" id="UP000006620"/>
    </source>
</evidence>
<dbReference type="Gene3D" id="1.20.1250.20">
    <property type="entry name" value="MFS general substrate transporter like domains"/>
    <property type="match status" value="1"/>
</dbReference>
<evidence type="ECO:0000313" key="10">
    <source>
        <dbReference type="EMBL" id="AEI45165.1"/>
    </source>
</evidence>
<feature type="transmembrane region" description="Helical" evidence="8">
    <location>
        <begin position="334"/>
        <end position="358"/>
    </location>
</feature>
<protein>
    <submittedName>
        <fullName evidence="10">YusP</fullName>
    </submittedName>
</protein>
<dbReference type="InterPro" id="IPR036259">
    <property type="entry name" value="MFS_trans_sf"/>
</dbReference>
<dbReference type="FunFam" id="1.20.1250.20:FF:000772">
    <property type="entry name" value="Multidrug efflux transporter MdtP"/>
    <property type="match status" value="1"/>
</dbReference>
<accession>F8F9W7</accession>
<feature type="transmembrane region" description="Helical" evidence="8">
    <location>
        <begin position="48"/>
        <end position="72"/>
    </location>
</feature>
<feature type="transmembrane region" description="Helical" evidence="8">
    <location>
        <begin position="302"/>
        <end position="328"/>
    </location>
</feature>
<dbReference type="InterPro" id="IPR020846">
    <property type="entry name" value="MFS_dom"/>
</dbReference>
<reference evidence="10 11" key="2">
    <citation type="journal article" date="2013" name="Genome Announc.">
        <title>Genome Sequence of Growth-Improving Paenibacillus mucilaginosus Strain KNP414.</title>
        <authorList>
            <person name="Lu J.J."/>
            <person name="Wang J.F."/>
            <person name="Hu X.F."/>
        </authorList>
    </citation>
    <scope>NUCLEOTIDE SEQUENCE [LARGE SCALE GENOMIC DNA]</scope>
    <source>
        <strain evidence="10 11">KNP414</strain>
    </source>
</reference>
<feature type="transmembrane region" description="Helical" evidence="8">
    <location>
        <begin position="203"/>
        <end position="223"/>
    </location>
</feature>
<gene>
    <name evidence="10" type="primary">yusP</name>
    <name evidence="10" type="ordered locus">KNP414_06646</name>
</gene>
<dbReference type="NCBIfam" id="TIGR00711">
    <property type="entry name" value="efflux_EmrB"/>
    <property type="match status" value="1"/>
</dbReference>
<dbReference type="HOGENOM" id="CLU_000960_2_5_9"/>
<feature type="transmembrane region" description="Helical" evidence="8">
    <location>
        <begin position="529"/>
        <end position="548"/>
    </location>
</feature>
<feature type="domain" description="Major facilitator superfamily (MFS) profile" evidence="9">
    <location>
        <begin position="50"/>
        <end position="553"/>
    </location>
</feature>
<dbReference type="PROSITE" id="PS50850">
    <property type="entry name" value="MFS"/>
    <property type="match status" value="1"/>
</dbReference>
<comment type="subcellular location">
    <subcellularLocation>
        <location evidence="1">Cell membrane</location>
        <topology evidence="1">Multi-pass membrane protein</topology>
    </subcellularLocation>
</comment>
<keyword evidence="2" id="KW-0813">Transport</keyword>
<keyword evidence="5 8" id="KW-1133">Transmembrane helix</keyword>
<feature type="transmembrane region" description="Helical" evidence="8">
    <location>
        <begin position="395"/>
        <end position="416"/>
    </location>
</feature>
<keyword evidence="3" id="KW-1003">Cell membrane</keyword>
<evidence type="ECO:0000256" key="8">
    <source>
        <dbReference type="SAM" id="Phobius"/>
    </source>
</evidence>
<reference evidence="11" key="1">
    <citation type="submission" date="2011-06" db="EMBL/GenBank/DDBJ databases">
        <title>Complete genome sequence of Paenibacillus mucilaginosus KNP414.</title>
        <authorList>
            <person name="Wang J."/>
            <person name="Hu S."/>
            <person name="Hu X."/>
            <person name="Zhang B."/>
            <person name="Dong D."/>
            <person name="Zhang S."/>
            <person name="Zhao K."/>
            <person name="Wu D."/>
        </authorList>
    </citation>
    <scope>NUCLEOTIDE SEQUENCE [LARGE SCALE GENOMIC DNA]</scope>
    <source>
        <strain evidence="11">KNP414</strain>
    </source>
</reference>
<evidence type="ECO:0000256" key="7">
    <source>
        <dbReference type="SAM" id="MobiDB-lite"/>
    </source>
</evidence>
<dbReference type="PRINTS" id="PR01036">
    <property type="entry name" value="TCRTETB"/>
</dbReference>
<feature type="transmembrane region" description="Helical" evidence="8">
    <location>
        <begin position="140"/>
        <end position="161"/>
    </location>
</feature>
<feature type="transmembrane region" description="Helical" evidence="8">
    <location>
        <begin position="173"/>
        <end position="191"/>
    </location>
</feature>
<feature type="region of interest" description="Disordered" evidence="7">
    <location>
        <begin position="1"/>
        <end position="41"/>
    </location>
</feature>
<dbReference type="PROSITE" id="PS00216">
    <property type="entry name" value="SUGAR_TRANSPORT_1"/>
    <property type="match status" value="1"/>
</dbReference>
<feature type="transmembrane region" description="Helical" evidence="8">
    <location>
        <begin position="115"/>
        <end position="134"/>
    </location>
</feature>
<dbReference type="EMBL" id="CP002869">
    <property type="protein sequence ID" value="AEI45165.1"/>
    <property type="molecule type" value="Genomic_DNA"/>
</dbReference>
<organism evidence="10 11">
    <name type="scientific">Paenibacillus mucilaginosus (strain KNP414)</name>
    <dbReference type="NCBI Taxonomy" id="1036673"/>
    <lineage>
        <taxon>Bacteria</taxon>
        <taxon>Bacillati</taxon>
        <taxon>Bacillota</taxon>
        <taxon>Bacilli</taxon>
        <taxon>Bacillales</taxon>
        <taxon>Paenibacillaceae</taxon>
        <taxon>Paenibacillus</taxon>
    </lineage>
</organism>
<dbReference type="PATRIC" id="fig|1036673.3.peg.6197"/>
<dbReference type="InterPro" id="IPR004638">
    <property type="entry name" value="EmrB-like"/>
</dbReference>
<evidence type="ECO:0000256" key="3">
    <source>
        <dbReference type="ARBA" id="ARBA00022475"/>
    </source>
</evidence>
<name>F8F9W7_PAEMK</name>
<dbReference type="Proteomes" id="UP000006620">
    <property type="component" value="Chromosome"/>
</dbReference>
<dbReference type="Pfam" id="PF07690">
    <property type="entry name" value="MFS_1"/>
    <property type="match status" value="2"/>
</dbReference>
<dbReference type="Gene3D" id="1.20.1720.10">
    <property type="entry name" value="Multidrug resistance protein D"/>
    <property type="match status" value="1"/>
</dbReference>
<evidence type="ECO:0000256" key="1">
    <source>
        <dbReference type="ARBA" id="ARBA00004651"/>
    </source>
</evidence>
<proteinExistence type="predicted"/>
<evidence type="ECO:0000256" key="6">
    <source>
        <dbReference type="ARBA" id="ARBA00023136"/>
    </source>
</evidence>